<dbReference type="PANTHER" id="PTHR21407:SF1">
    <property type="entry name" value="RE43931P"/>
    <property type="match status" value="1"/>
</dbReference>
<feature type="signal peptide" evidence="1">
    <location>
        <begin position="1"/>
        <end position="19"/>
    </location>
</feature>
<dbReference type="OrthoDB" id="6359854at2759"/>
<organism evidence="2 3">
    <name type="scientific">Tigriopus californicus</name>
    <name type="common">Marine copepod</name>
    <dbReference type="NCBI Taxonomy" id="6832"/>
    <lineage>
        <taxon>Eukaryota</taxon>
        <taxon>Metazoa</taxon>
        <taxon>Ecdysozoa</taxon>
        <taxon>Arthropoda</taxon>
        <taxon>Crustacea</taxon>
        <taxon>Multicrustacea</taxon>
        <taxon>Hexanauplia</taxon>
        <taxon>Copepoda</taxon>
        <taxon>Harpacticoida</taxon>
        <taxon>Harpacticidae</taxon>
        <taxon>Tigriopus</taxon>
    </lineage>
</organism>
<evidence type="ECO:0000313" key="3">
    <source>
        <dbReference type="Proteomes" id="UP000318571"/>
    </source>
</evidence>
<dbReference type="InterPro" id="IPR016186">
    <property type="entry name" value="C-type_lectin-like/link_sf"/>
</dbReference>
<protein>
    <recommendedName>
        <fullName evidence="4">C-type lectin domain-containing protein</fullName>
    </recommendedName>
</protein>
<evidence type="ECO:0000313" key="2">
    <source>
        <dbReference type="EMBL" id="TRY67782.1"/>
    </source>
</evidence>
<dbReference type="SUPFAM" id="SSF56436">
    <property type="entry name" value="C-type lectin-like"/>
    <property type="match status" value="1"/>
</dbReference>
<keyword evidence="1" id="KW-0732">Signal</keyword>
<feature type="chain" id="PRO_5022021000" description="C-type lectin domain-containing protein" evidence="1">
    <location>
        <begin position="20"/>
        <end position="283"/>
    </location>
</feature>
<keyword evidence="3" id="KW-1185">Reference proteome</keyword>
<dbReference type="PANTHER" id="PTHR21407">
    <property type="entry name" value="RE43931P-RELATED"/>
    <property type="match status" value="1"/>
</dbReference>
<dbReference type="InterPro" id="IPR018378">
    <property type="entry name" value="C-type_lectin_CS"/>
</dbReference>
<dbReference type="PROSITE" id="PS00615">
    <property type="entry name" value="C_TYPE_LECTIN_1"/>
    <property type="match status" value="1"/>
</dbReference>
<proteinExistence type="predicted"/>
<dbReference type="OMA" id="EWHDEAC"/>
<gene>
    <name evidence="2" type="ORF">TCAL_02922</name>
</gene>
<dbReference type="InterPro" id="IPR016187">
    <property type="entry name" value="CTDL_fold"/>
</dbReference>
<dbReference type="Proteomes" id="UP000318571">
    <property type="component" value="Chromosome 4"/>
</dbReference>
<name>A0A553NQQ9_TIGCA</name>
<dbReference type="PROSITE" id="PS51257">
    <property type="entry name" value="PROKAR_LIPOPROTEIN"/>
    <property type="match status" value="1"/>
</dbReference>
<dbReference type="STRING" id="6832.A0A553NQQ9"/>
<dbReference type="EMBL" id="VCGU01000011">
    <property type="protein sequence ID" value="TRY67782.1"/>
    <property type="molecule type" value="Genomic_DNA"/>
</dbReference>
<reference evidence="2 3" key="1">
    <citation type="journal article" date="2018" name="Nat. Ecol. Evol.">
        <title>Genomic signatures of mitonuclear coevolution across populations of Tigriopus californicus.</title>
        <authorList>
            <person name="Barreto F.S."/>
            <person name="Watson E.T."/>
            <person name="Lima T.G."/>
            <person name="Willett C.S."/>
            <person name="Edmands S."/>
            <person name="Li W."/>
            <person name="Burton R.S."/>
        </authorList>
    </citation>
    <scope>NUCLEOTIDE SEQUENCE [LARGE SCALE GENOMIC DNA]</scope>
    <source>
        <strain evidence="2 3">San Diego</strain>
    </source>
</reference>
<comment type="caution">
    <text evidence="2">The sequence shown here is derived from an EMBL/GenBank/DDBJ whole genome shotgun (WGS) entry which is preliminary data.</text>
</comment>
<evidence type="ECO:0008006" key="4">
    <source>
        <dbReference type="Google" id="ProtNLM"/>
    </source>
</evidence>
<dbReference type="Gene3D" id="3.10.100.10">
    <property type="entry name" value="Mannose-Binding Protein A, subunit A"/>
    <property type="match status" value="1"/>
</dbReference>
<accession>A0A553NQQ9</accession>
<dbReference type="AlphaFoldDB" id="A0A553NQQ9"/>
<evidence type="ECO:0000256" key="1">
    <source>
        <dbReference type="SAM" id="SignalP"/>
    </source>
</evidence>
<sequence>MRRLVVIFVLLGLACVAMGQRKAIKFPKEKKNSVVKVKADPKLEAAKGDVRIGPDGRPLLFGPNIELCKNRTSHGKLGKHHYFLSWREPWHKFEDWDWFNGRNFCRERCMDLISFDDPVEFKMFEEVMQQDNISSIYTSGRKCNFKGKGCEQEQFQPINVNGWFWAGAGNARIPPTNKRNRGTFWSHTGELKKPQPDNYEGLKAGKLEKVSDPVGLTLEDLQEWHDEACLAVLNNKYNDKIRWHDVACHFRSKIVCEDSEQLIKRALSENPGHTIPEPVAQTD</sequence>